<proteinExistence type="predicted"/>
<keyword evidence="3" id="KW-1185">Reference proteome</keyword>
<feature type="region of interest" description="Disordered" evidence="1">
    <location>
        <begin position="184"/>
        <end position="206"/>
    </location>
</feature>
<name>A0A6N7C0W5_9GAMM</name>
<dbReference type="EMBL" id="VZIZ01000014">
    <property type="protein sequence ID" value="KAF0568931.1"/>
    <property type="molecule type" value="Genomic_DNA"/>
</dbReference>
<dbReference type="Proteomes" id="UP000471465">
    <property type="component" value="Unassembled WGS sequence"/>
</dbReference>
<evidence type="ECO:0000313" key="3">
    <source>
        <dbReference type="Proteomes" id="UP000471465"/>
    </source>
</evidence>
<dbReference type="Pfam" id="PF06073">
    <property type="entry name" value="DUF934"/>
    <property type="match status" value="1"/>
</dbReference>
<dbReference type="InterPro" id="IPR008318">
    <property type="entry name" value="UCP030820"/>
</dbReference>
<dbReference type="AlphaFoldDB" id="A0A6N7C0W5"/>
<sequence length="206" mass="22311">MANHHILDSHGVDIGSQDTWHVLTTDALPESIVSTNITLLELLQKQEKPDVIVPLVDLLDLTGAQAGGLIKEVYELIVQHSSRLGLWVTADTDADALEGLSEFLSTHALIVIDVPKFADGRHFSFARTLRQIGYIGEIRVAGAFGRDQIAYMLRVGVDSFVLSEHDLEADSKFGIEQAFTALASSSDGRSASDLPMFAQPSEPSVA</sequence>
<gene>
    <name evidence="2" type="ORF">FQV37_435</name>
</gene>
<organism evidence="2 3">
    <name type="scientific">Psychrobacter nivimaris</name>
    <dbReference type="NCBI Taxonomy" id="281738"/>
    <lineage>
        <taxon>Bacteria</taxon>
        <taxon>Pseudomonadati</taxon>
        <taxon>Pseudomonadota</taxon>
        <taxon>Gammaproteobacteria</taxon>
        <taxon>Moraxellales</taxon>
        <taxon>Moraxellaceae</taxon>
        <taxon>Psychrobacter</taxon>
    </lineage>
</organism>
<reference evidence="2 3" key="1">
    <citation type="submission" date="2019-09" db="EMBL/GenBank/DDBJ databases">
        <title>Draft genome sequence of Psychrobacter nivimaris LAMA 639, in search for biotechnological relevant genes.</title>
        <authorList>
            <person name="Lima A.O.S."/>
            <person name="Staloch B.E.K."/>
            <person name="Freitas R.C."/>
            <person name="Niero H."/>
            <person name="Silva M.A.C."/>
        </authorList>
    </citation>
    <scope>NUCLEOTIDE SEQUENCE [LARGE SCALE GENOMIC DNA]</scope>
    <source>
        <strain evidence="2 3">LAMA 639</strain>
    </source>
</reference>
<protein>
    <submittedName>
        <fullName evidence="2">Oxidoreductase</fullName>
    </submittedName>
</protein>
<evidence type="ECO:0000256" key="1">
    <source>
        <dbReference type="SAM" id="MobiDB-lite"/>
    </source>
</evidence>
<dbReference type="RefSeq" id="WP_160021713.1">
    <property type="nucleotide sequence ID" value="NZ_VZIZ01000014.1"/>
</dbReference>
<accession>A0A6N7C0W5</accession>
<comment type="caution">
    <text evidence="2">The sequence shown here is derived from an EMBL/GenBank/DDBJ whole genome shotgun (WGS) entry which is preliminary data.</text>
</comment>
<evidence type="ECO:0000313" key="2">
    <source>
        <dbReference type="EMBL" id="KAF0568931.1"/>
    </source>
</evidence>